<dbReference type="SMART" id="SM00133">
    <property type="entry name" value="S_TK_X"/>
    <property type="match status" value="1"/>
</dbReference>
<keyword evidence="6 9" id="KW-0067">ATP-binding</keyword>
<dbReference type="Gene3D" id="3.30.200.20">
    <property type="entry name" value="Phosphorylase Kinase, domain 1"/>
    <property type="match status" value="1"/>
</dbReference>
<evidence type="ECO:0000256" key="3">
    <source>
        <dbReference type="ARBA" id="ARBA00022679"/>
    </source>
</evidence>
<feature type="compositionally biased region" description="Basic and acidic residues" evidence="10">
    <location>
        <begin position="179"/>
        <end position="194"/>
    </location>
</feature>
<keyword evidence="4 9" id="KW-0547">Nucleotide-binding</keyword>
<reference evidence="13 14" key="1">
    <citation type="submission" date="2020-12" db="EMBL/GenBank/DDBJ databases">
        <title>Metabolic potential, ecology and presence of endohyphal bacteria is reflected in genomic diversity of Mucoromycotina.</title>
        <authorList>
            <person name="Muszewska A."/>
            <person name="Okrasinska A."/>
            <person name="Steczkiewicz K."/>
            <person name="Drgas O."/>
            <person name="Orlowska M."/>
            <person name="Perlinska-Lenart U."/>
            <person name="Aleksandrzak-Piekarczyk T."/>
            <person name="Szatraj K."/>
            <person name="Zielenkiewicz U."/>
            <person name="Pilsyk S."/>
            <person name="Malc E."/>
            <person name="Mieczkowski P."/>
            <person name="Kruszewska J.S."/>
            <person name="Biernat P."/>
            <person name="Pawlowska J."/>
        </authorList>
    </citation>
    <scope>NUCLEOTIDE SEQUENCE [LARGE SCALE GENOMIC DNA]</scope>
    <source>
        <strain evidence="13 14">CBS 142.35</strain>
    </source>
</reference>
<evidence type="ECO:0000259" key="12">
    <source>
        <dbReference type="PROSITE" id="PS51285"/>
    </source>
</evidence>
<dbReference type="FunFam" id="1.10.510.10:FF:000005">
    <property type="entry name" value="cAMP-dependent protein kinase catalytic subunit alpha"/>
    <property type="match status" value="1"/>
</dbReference>
<dbReference type="GO" id="GO:0004691">
    <property type="term" value="F:cAMP-dependent protein kinase activity"/>
    <property type="evidence" value="ECO:0007669"/>
    <property type="project" value="UniProtKB-EC"/>
</dbReference>
<dbReference type="PROSITE" id="PS51285">
    <property type="entry name" value="AGC_KINASE_CTER"/>
    <property type="match status" value="1"/>
</dbReference>
<feature type="domain" description="Protein kinase" evidence="11">
    <location>
        <begin position="201"/>
        <end position="455"/>
    </location>
</feature>
<dbReference type="FunFam" id="3.30.200.20:FF:000005">
    <property type="entry name" value="cAMP-dependent protein kinase catalytic subunit"/>
    <property type="match status" value="1"/>
</dbReference>
<evidence type="ECO:0000256" key="9">
    <source>
        <dbReference type="PROSITE-ProRule" id="PRU10141"/>
    </source>
</evidence>
<dbReference type="SUPFAM" id="SSF56112">
    <property type="entry name" value="Protein kinase-like (PK-like)"/>
    <property type="match status" value="1"/>
</dbReference>
<comment type="catalytic activity">
    <reaction evidence="8">
        <text>L-seryl-[protein] + ATP = O-phospho-L-seryl-[protein] + ADP + H(+)</text>
        <dbReference type="Rhea" id="RHEA:17989"/>
        <dbReference type="Rhea" id="RHEA-COMP:9863"/>
        <dbReference type="Rhea" id="RHEA-COMP:11604"/>
        <dbReference type="ChEBI" id="CHEBI:15378"/>
        <dbReference type="ChEBI" id="CHEBI:29999"/>
        <dbReference type="ChEBI" id="CHEBI:30616"/>
        <dbReference type="ChEBI" id="CHEBI:83421"/>
        <dbReference type="ChEBI" id="CHEBI:456216"/>
        <dbReference type="EC" id="2.7.11.11"/>
    </reaction>
</comment>
<feature type="compositionally biased region" description="Low complexity" evidence="10">
    <location>
        <begin position="100"/>
        <end position="119"/>
    </location>
</feature>
<dbReference type="EC" id="2.7.11.11" evidence="1"/>
<feature type="compositionally biased region" description="Basic and acidic residues" evidence="10">
    <location>
        <begin position="50"/>
        <end position="60"/>
    </location>
</feature>
<dbReference type="GO" id="GO:0005829">
    <property type="term" value="C:cytosol"/>
    <property type="evidence" value="ECO:0007669"/>
    <property type="project" value="TreeGrafter"/>
</dbReference>
<feature type="compositionally biased region" description="Polar residues" evidence="10">
    <location>
        <begin position="167"/>
        <end position="178"/>
    </location>
</feature>
<dbReference type="InterPro" id="IPR011009">
    <property type="entry name" value="Kinase-like_dom_sf"/>
</dbReference>
<dbReference type="GO" id="GO:0005952">
    <property type="term" value="C:cAMP-dependent protein kinase complex"/>
    <property type="evidence" value="ECO:0007669"/>
    <property type="project" value="TreeGrafter"/>
</dbReference>
<accession>A0A8H7S6B1</accession>
<dbReference type="GO" id="GO:0005634">
    <property type="term" value="C:nucleus"/>
    <property type="evidence" value="ECO:0007669"/>
    <property type="project" value="TreeGrafter"/>
</dbReference>
<keyword evidence="2" id="KW-0723">Serine/threonine-protein kinase</keyword>
<feature type="domain" description="AGC-kinase C-terminal" evidence="12">
    <location>
        <begin position="456"/>
        <end position="510"/>
    </location>
</feature>
<evidence type="ECO:0000313" key="13">
    <source>
        <dbReference type="EMBL" id="KAG2224399.1"/>
    </source>
</evidence>
<evidence type="ECO:0000256" key="1">
    <source>
        <dbReference type="ARBA" id="ARBA00012444"/>
    </source>
</evidence>
<dbReference type="GO" id="GO:0005524">
    <property type="term" value="F:ATP binding"/>
    <property type="evidence" value="ECO:0007669"/>
    <property type="project" value="UniProtKB-UniRule"/>
</dbReference>
<name>A0A8H7S6B1_9FUNG</name>
<evidence type="ECO:0000256" key="2">
    <source>
        <dbReference type="ARBA" id="ARBA00022527"/>
    </source>
</evidence>
<evidence type="ECO:0000256" key="7">
    <source>
        <dbReference type="ARBA" id="ARBA00047292"/>
    </source>
</evidence>
<dbReference type="InterPro" id="IPR017441">
    <property type="entry name" value="Protein_kinase_ATP_BS"/>
</dbReference>
<dbReference type="OrthoDB" id="63267at2759"/>
<dbReference type="PROSITE" id="PS00107">
    <property type="entry name" value="PROTEIN_KINASE_ATP"/>
    <property type="match status" value="1"/>
</dbReference>
<evidence type="ECO:0000256" key="10">
    <source>
        <dbReference type="SAM" id="MobiDB-lite"/>
    </source>
</evidence>
<keyword evidence="14" id="KW-1185">Reference proteome</keyword>
<keyword evidence="5" id="KW-0418">Kinase</keyword>
<dbReference type="PROSITE" id="PS50011">
    <property type="entry name" value="PROTEIN_KINASE_DOM"/>
    <property type="match status" value="1"/>
</dbReference>
<dbReference type="InterPro" id="IPR000719">
    <property type="entry name" value="Prot_kinase_dom"/>
</dbReference>
<dbReference type="PANTHER" id="PTHR24353:SF153">
    <property type="entry name" value="CAMP-DEPENDENT PROTEIN KINASE CATALYTIC SUBUNIT 1"/>
    <property type="match status" value="1"/>
</dbReference>
<feature type="compositionally biased region" description="Basic and acidic residues" evidence="10">
    <location>
        <begin position="1"/>
        <end position="10"/>
    </location>
</feature>
<feature type="region of interest" description="Disordered" evidence="10">
    <location>
        <begin position="1"/>
        <end position="149"/>
    </location>
</feature>
<keyword evidence="3" id="KW-0808">Transferase</keyword>
<dbReference type="EMBL" id="JAEPRB010000043">
    <property type="protein sequence ID" value="KAG2224399.1"/>
    <property type="molecule type" value="Genomic_DNA"/>
</dbReference>
<dbReference type="CDD" id="cd05580">
    <property type="entry name" value="STKc_PKA_like"/>
    <property type="match status" value="1"/>
</dbReference>
<dbReference type="InterPro" id="IPR000961">
    <property type="entry name" value="AGC-kinase_C"/>
</dbReference>
<evidence type="ECO:0000256" key="5">
    <source>
        <dbReference type="ARBA" id="ARBA00022777"/>
    </source>
</evidence>
<evidence type="ECO:0000259" key="11">
    <source>
        <dbReference type="PROSITE" id="PS50011"/>
    </source>
</evidence>
<evidence type="ECO:0000256" key="8">
    <source>
        <dbReference type="ARBA" id="ARBA00047454"/>
    </source>
</evidence>
<dbReference type="SMART" id="SM00220">
    <property type="entry name" value="S_TKc"/>
    <property type="match status" value="1"/>
</dbReference>
<feature type="binding site" evidence="9">
    <location>
        <position position="230"/>
    </location>
    <ligand>
        <name>ATP</name>
        <dbReference type="ChEBI" id="CHEBI:30616"/>
    </ligand>
</feature>
<comment type="caution">
    <text evidence="13">The sequence shown here is derived from an EMBL/GenBank/DDBJ whole genome shotgun (WGS) entry which is preliminary data.</text>
</comment>
<evidence type="ECO:0000313" key="14">
    <source>
        <dbReference type="Proteomes" id="UP000646827"/>
    </source>
</evidence>
<evidence type="ECO:0000256" key="6">
    <source>
        <dbReference type="ARBA" id="ARBA00022840"/>
    </source>
</evidence>
<protein>
    <recommendedName>
        <fullName evidence="1">cAMP-dependent protein kinase</fullName>
        <ecNumber evidence="1">2.7.11.11</ecNumber>
    </recommendedName>
</protein>
<comment type="catalytic activity">
    <reaction evidence="7">
        <text>L-threonyl-[protein] + ATP = O-phospho-L-threonyl-[protein] + ADP + H(+)</text>
        <dbReference type="Rhea" id="RHEA:46608"/>
        <dbReference type="Rhea" id="RHEA-COMP:11060"/>
        <dbReference type="Rhea" id="RHEA-COMP:11605"/>
        <dbReference type="ChEBI" id="CHEBI:15378"/>
        <dbReference type="ChEBI" id="CHEBI:30013"/>
        <dbReference type="ChEBI" id="CHEBI:30616"/>
        <dbReference type="ChEBI" id="CHEBI:61977"/>
        <dbReference type="ChEBI" id="CHEBI:456216"/>
        <dbReference type="EC" id="2.7.11.11"/>
    </reaction>
</comment>
<evidence type="ECO:0000256" key="4">
    <source>
        <dbReference type="ARBA" id="ARBA00022741"/>
    </source>
</evidence>
<dbReference type="PANTHER" id="PTHR24353">
    <property type="entry name" value="CYCLIC NUCLEOTIDE-DEPENDENT PROTEIN KINASE"/>
    <property type="match status" value="1"/>
</dbReference>
<proteinExistence type="predicted"/>
<gene>
    <name evidence="13" type="ORF">INT45_002938</name>
</gene>
<dbReference type="InterPro" id="IPR008271">
    <property type="entry name" value="Ser/Thr_kinase_AS"/>
</dbReference>
<organism evidence="13 14">
    <name type="scientific">Circinella minor</name>
    <dbReference type="NCBI Taxonomy" id="1195481"/>
    <lineage>
        <taxon>Eukaryota</taxon>
        <taxon>Fungi</taxon>
        <taxon>Fungi incertae sedis</taxon>
        <taxon>Mucoromycota</taxon>
        <taxon>Mucoromycotina</taxon>
        <taxon>Mucoromycetes</taxon>
        <taxon>Mucorales</taxon>
        <taxon>Lichtheimiaceae</taxon>
        <taxon>Circinella</taxon>
    </lineage>
</organism>
<dbReference type="Pfam" id="PF00069">
    <property type="entry name" value="Pkinase"/>
    <property type="match status" value="1"/>
</dbReference>
<sequence>MISKIIDKAKKPLSPRLNNNKETTSHHQQQQQDDDNNNHSPDMPPTPRASAEKPIEDHHPQPSSPSSSSLRNDSVVPAPPAFLEQLAPEEVYPSSPPDSPHYSSIYTNIQQNKQQQQQQQKEEEISIDTLEDPSTHAPVFSNEFTGNFINENNKRTEELKKEAPLYHTTNITDQQQQQRSKEEEKEKEKEGEHDKLQLTDFRLLRTLGTGSFGRVHLIQSKHNGRYYAMKVLKKMDIVRLKQVAHTKNERDVLSHVSHPFIVNLWGTFQDDVNLYMVMDYVPGGELFSYLRKSKRFSESTAKFYAAEVLLAIIYLHGHEICYRDLKPENILIDASGNIRITDFGFAKRVPDVTWTLCGTPDYLAPEVIQSKGYGKAVDYWSLGILIYEMLAGYPPFYDESQFKLYEKILTSELKFPSHFSKEAQDLLKHLLTSDLTRRYGNLKNGYRDVMNHPWFAEIDFEKLVQRQIPAPYIPSLVGDGDASNFDQYPEEKMPYGLPHADPYGRYFKEF</sequence>
<dbReference type="Proteomes" id="UP000646827">
    <property type="component" value="Unassembled WGS sequence"/>
</dbReference>
<dbReference type="AlphaFoldDB" id="A0A8H7S6B1"/>
<dbReference type="PROSITE" id="PS00108">
    <property type="entry name" value="PROTEIN_KINASE_ST"/>
    <property type="match status" value="1"/>
</dbReference>
<dbReference type="Gene3D" id="1.10.510.10">
    <property type="entry name" value="Transferase(Phosphotransferase) domain 1"/>
    <property type="match status" value="1"/>
</dbReference>
<feature type="region of interest" description="Disordered" evidence="10">
    <location>
        <begin position="162"/>
        <end position="194"/>
    </location>
</feature>